<organism evidence="1 2">
    <name type="scientific">Clostridium folliculivorans</name>
    <dbReference type="NCBI Taxonomy" id="2886038"/>
    <lineage>
        <taxon>Bacteria</taxon>
        <taxon>Bacillati</taxon>
        <taxon>Bacillota</taxon>
        <taxon>Clostridia</taxon>
        <taxon>Eubacteriales</taxon>
        <taxon>Clostridiaceae</taxon>
        <taxon>Clostridium</taxon>
    </lineage>
</organism>
<dbReference type="NCBIfam" id="TIGR03721">
    <property type="entry name" value="exospore_TM"/>
    <property type="match status" value="1"/>
</dbReference>
<dbReference type="RefSeq" id="WP_261852891.1">
    <property type="nucleotide sequence ID" value="NZ_BQXY01000004.1"/>
</dbReference>
<dbReference type="AlphaFoldDB" id="A0A9W5Y3N9"/>
<evidence type="ECO:0000313" key="1">
    <source>
        <dbReference type="EMBL" id="GKU25955.1"/>
    </source>
</evidence>
<gene>
    <name evidence="1" type="ORF">CFOLD11_27820</name>
</gene>
<dbReference type="EMBL" id="BQXY01000004">
    <property type="protein sequence ID" value="GKU25955.1"/>
    <property type="molecule type" value="Genomic_DNA"/>
</dbReference>
<evidence type="ECO:0000313" key="2">
    <source>
        <dbReference type="Proteomes" id="UP001057868"/>
    </source>
</evidence>
<reference evidence="1" key="1">
    <citation type="journal article" date="2023" name="Int. J. Syst. Evol. Microbiol.">
        <title>&lt;i&gt;Clostridium folliculivorans&lt;/i&gt; sp. nov., isolated from soil samples of an organic paddy in Japan.</title>
        <authorList>
            <person name="Tazawa J."/>
            <person name="Kobayashi H."/>
            <person name="Tanizawa Y."/>
            <person name="Uchino A."/>
            <person name="Tanaka F."/>
            <person name="Urashima Y."/>
            <person name="Miura S."/>
            <person name="Sakamoto M."/>
            <person name="Ohkuma M."/>
            <person name="Tohno M."/>
        </authorList>
    </citation>
    <scope>NUCLEOTIDE SEQUENCE</scope>
    <source>
        <strain evidence="1">D1-1</strain>
    </source>
</reference>
<dbReference type="Proteomes" id="UP001057868">
    <property type="component" value="Unassembled WGS sequence"/>
</dbReference>
<comment type="caution">
    <text evidence="1">The sequence shown here is derived from an EMBL/GenBank/DDBJ whole genome shotgun (WGS) entry which is preliminary data.</text>
</comment>
<sequence>MSMYNDYNRYDLCPNDPGYPDGHHHKHHCNPCATLTTIRRVNTRILGGAIIPFASDFIAPVILTTIAGNLFSDATIVGFGSAFPGFTLTNNGTTLTIPTGTPDEAFSMPRSGIITSIAAHFTVLTAVTLTTPVTIVAQLFRANSTTFTAIPGALVNLDPLQGSLSIGDSVSGIANFEAPVEAGSRVMMVFYATNPTGVASVVRGYVNAGAEIK</sequence>
<protein>
    <submittedName>
        <fullName evidence="1">Uncharacterized protein</fullName>
    </submittedName>
</protein>
<keyword evidence="2" id="KW-1185">Reference proteome</keyword>
<name>A0A9W5Y3N9_9CLOT</name>
<accession>A0A9W5Y3N9</accession>
<proteinExistence type="predicted"/>
<dbReference type="InterPro" id="IPR021210">
    <property type="entry name" value="Exosporium_BclB"/>
</dbReference>